<dbReference type="HOGENOM" id="CLU_151302_0_0_6"/>
<dbReference type="RefSeq" id="WP_023272082.1">
    <property type="nucleotide sequence ID" value="NZ_KI530712.1"/>
</dbReference>
<proteinExistence type="predicted"/>
<keyword evidence="8" id="KW-1185">Reference proteome</keyword>
<evidence type="ECO:0000256" key="1">
    <source>
        <dbReference type="ARBA" id="ARBA00022475"/>
    </source>
</evidence>
<keyword evidence="4 5" id="KW-0472">Membrane</keyword>
<dbReference type="GO" id="GO:0005886">
    <property type="term" value="C:plasma membrane"/>
    <property type="evidence" value="ECO:0007669"/>
    <property type="project" value="InterPro"/>
</dbReference>
<evidence type="ECO:0000256" key="5">
    <source>
        <dbReference type="SAM" id="Phobius"/>
    </source>
</evidence>
<dbReference type="Proteomes" id="UP000023785">
    <property type="component" value="Unassembled WGS sequence"/>
</dbReference>
<dbReference type="eggNOG" id="ENOG5033333">
    <property type="taxonomic scope" value="Bacteria"/>
</dbReference>
<feature type="domain" description="Lipopolysaccharide assembly protein A" evidence="6">
    <location>
        <begin position="23"/>
        <end position="87"/>
    </location>
</feature>
<keyword evidence="3 5" id="KW-1133">Transmembrane helix</keyword>
<organism evidence="7 8">
    <name type="scientific">Acinetobacter nectaris CIP 110549</name>
    <dbReference type="NCBI Taxonomy" id="1392540"/>
    <lineage>
        <taxon>Bacteria</taxon>
        <taxon>Pseudomonadati</taxon>
        <taxon>Pseudomonadota</taxon>
        <taxon>Gammaproteobacteria</taxon>
        <taxon>Moraxellales</taxon>
        <taxon>Moraxellaceae</taxon>
        <taxon>Acinetobacter</taxon>
    </lineage>
</organism>
<evidence type="ECO:0000256" key="2">
    <source>
        <dbReference type="ARBA" id="ARBA00022692"/>
    </source>
</evidence>
<dbReference type="AlphaFoldDB" id="V2TV75"/>
<protein>
    <recommendedName>
        <fullName evidence="6">Lipopolysaccharide assembly protein A domain-containing protein</fullName>
    </recommendedName>
</protein>
<sequence>MRFILIILLIVIFAYSLGLVLINSTPVTVDLWFTHDIPEMRLGLLVLITLALGVAIGLLLGVQVFRVFQNRWEIKRLHKEIERLRKEQIEIAKTAAADAVAQTRHEKTVLDINSNNQSPL</sequence>
<evidence type="ECO:0000259" key="6">
    <source>
        <dbReference type="Pfam" id="PF06305"/>
    </source>
</evidence>
<name>V2TV75_9GAMM</name>
<dbReference type="Pfam" id="PF06305">
    <property type="entry name" value="LapA_dom"/>
    <property type="match status" value="1"/>
</dbReference>
<feature type="transmembrane region" description="Helical" evidence="5">
    <location>
        <begin position="42"/>
        <end position="68"/>
    </location>
</feature>
<evidence type="ECO:0000313" key="7">
    <source>
        <dbReference type="EMBL" id="ESK40040.1"/>
    </source>
</evidence>
<gene>
    <name evidence="7" type="ORF">P256_00479</name>
</gene>
<dbReference type="STRING" id="1392540.P256_00479"/>
<reference evidence="7 8" key="1">
    <citation type="submission" date="2013-10" db="EMBL/GenBank/DDBJ databases">
        <title>The Genome Sequence of Acinetobacter nectaris CIP 110549.</title>
        <authorList>
            <consortium name="The Broad Institute Genomics Platform"/>
            <consortium name="The Broad Institute Genome Sequencing Center for Infectious Disease"/>
            <person name="Cerqueira G."/>
            <person name="Feldgarden M."/>
            <person name="Courvalin P."/>
            <person name="Grillot-Courvalin C."/>
            <person name="Clermont D."/>
            <person name="Rocha E."/>
            <person name="Yoon E.-J."/>
            <person name="Nemec A."/>
            <person name="Young S.K."/>
            <person name="Zeng Q."/>
            <person name="Gargeya S."/>
            <person name="Fitzgerald M."/>
            <person name="Abouelleil A."/>
            <person name="Alvarado L."/>
            <person name="Berlin A.M."/>
            <person name="Chapman S.B."/>
            <person name="Gainer-Dewar J."/>
            <person name="Goldberg J."/>
            <person name="Gnerre S."/>
            <person name="Griggs A."/>
            <person name="Gujja S."/>
            <person name="Hansen M."/>
            <person name="Howarth C."/>
            <person name="Imamovic A."/>
            <person name="Ireland A."/>
            <person name="Larimer J."/>
            <person name="McCowan C."/>
            <person name="Murphy C."/>
            <person name="Pearson M."/>
            <person name="Poon T.W."/>
            <person name="Priest M."/>
            <person name="Roberts A."/>
            <person name="Saif S."/>
            <person name="Shea T."/>
            <person name="Sykes S."/>
            <person name="Wortman J."/>
            <person name="Nusbaum C."/>
            <person name="Birren B."/>
        </authorList>
    </citation>
    <scope>NUCLEOTIDE SEQUENCE [LARGE SCALE GENOMIC DNA]</scope>
    <source>
        <strain evidence="7 8">CIP 110549</strain>
    </source>
</reference>
<evidence type="ECO:0000313" key="8">
    <source>
        <dbReference type="Proteomes" id="UP000023785"/>
    </source>
</evidence>
<accession>V2TV75</accession>
<keyword evidence="1" id="KW-1003">Cell membrane</keyword>
<keyword evidence="2 5" id="KW-0812">Transmembrane</keyword>
<evidence type="ECO:0000256" key="4">
    <source>
        <dbReference type="ARBA" id="ARBA00023136"/>
    </source>
</evidence>
<evidence type="ECO:0000256" key="3">
    <source>
        <dbReference type="ARBA" id="ARBA00022989"/>
    </source>
</evidence>
<dbReference type="EMBL" id="AYER01000003">
    <property type="protein sequence ID" value="ESK40040.1"/>
    <property type="molecule type" value="Genomic_DNA"/>
</dbReference>
<dbReference type="PATRIC" id="fig|1392540.3.peg.469"/>
<comment type="caution">
    <text evidence="7">The sequence shown here is derived from an EMBL/GenBank/DDBJ whole genome shotgun (WGS) entry which is preliminary data.</text>
</comment>
<dbReference type="InterPro" id="IPR010445">
    <property type="entry name" value="LapA_dom"/>
</dbReference>